<dbReference type="SUPFAM" id="SSF52047">
    <property type="entry name" value="RNI-like"/>
    <property type="match status" value="1"/>
</dbReference>
<evidence type="ECO:0000256" key="2">
    <source>
        <dbReference type="ARBA" id="ARBA00022614"/>
    </source>
</evidence>
<feature type="domain" description="Disease resistance protein winged helix" evidence="9">
    <location>
        <begin position="435"/>
        <end position="505"/>
    </location>
</feature>
<evidence type="ECO:0000313" key="11">
    <source>
        <dbReference type="EMBL" id="KAL0441416.1"/>
    </source>
</evidence>
<dbReference type="InterPro" id="IPR042197">
    <property type="entry name" value="Apaf_helical"/>
</dbReference>
<dbReference type="Pfam" id="PF18052">
    <property type="entry name" value="Rx_N"/>
    <property type="match status" value="1"/>
</dbReference>
<dbReference type="PRINTS" id="PR00364">
    <property type="entry name" value="DISEASERSIST"/>
</dbReference>
<dbReference type="GO" id="GO:0043531">
    <property type="term" value="F:ADP binding"/>
    <property type="evidence" value="ECO:0007669"/>
    <property type="project" value="InterPro"/>
</dbReference>
<dbReference type="PANTHER" id="PTHR36766:SF45">
    <property type="entry name" value="NB-ARC DOMAIN-CONTAINING PROTEIN"/>
    <property type="match status" value="1"/>
</dbReference>
<name>A0AAW2WNQ0_SESRA</name>
<dbReference type="InterPro" id="IPR002182">
    <property type="entry name" value="NB-ARC"/>
</dbReference>
<feature type="domain" description="NB-ARC" evidence="7">
    <location>
        <begin position="194"/>
        <end position="349"/>
    </location>
</feature>
<dbReference type="PANTHER" id="PTHR36766">
    <property type="entry name" value="PLANT BROAD-SPECTRUM MILDEW RESISTANCE PROTEIN RPW8"/>
    <property type="match status" value="1"/>
</dbReference>
<dbReference type="FunFam" id="1.10.10.10:FF:000322">
    <property type="entry name" value="Probable disease resistance protein At1g63360"/>
    <property type="match status" value="1"/>
</dbReference>
<dbReference type="InterPro" id="IPR032675">
    <property type="entry name" value="LRR_dom_sf"/>
</dbReference>
<evidence type="ECO:0000259" key="9">
    <source>
        <dbReference type="Pfam" id="PF23559"/>
    </source>
</evidence>
<gene>
    <name evidence="11" type="ORF">Sradi_0080500</name>
</gene>
<dbReference type="SUPFAM" id="SSF52058">
    <property type="entry name" value="L domain-like"/>
    <property type="match status" value="1"/>
</dbReference>
<keyword evidence="5" id="KW-0611">Plant defense</keyword>
<feature type="domain" description="Disease resistance R13L4/SHOC-2-like LRR" evidence="10">
    <location>
        <begin position="736"/>
        <end position="1028"/>
    </location>
</feature>
<keyword evidence="2" id="KW-0433">Leucine-rich repeat</keyword>
<dbReference type="Pfam" id="PF23559">
    <property type="entry name" value="WHD_DRP"/>
    <property type="match status" value="1"/>
</dbReference>
<dbReference type="EMBL" id="JACGWJ010000001">
    <property type="protein sequence ID" value="KAL0441416.1"/>
    <property type="molecule type" value="Genomic_DNA"/>
</dbReference>
<dbReference type="InterPro" id="IPR055414">
    <property type="entry name" value="LRR_R13L4/SHOC2-like"/>
</dbReference>
<reference evidence="11" key="2">
    <citation type="journal article" date="2024" name="Plant">
        <title>Genomic evolution and insights into agronomic trait innovations of Sesamum species.</title>
        <authorList>
            <person name="Miao H."/>
            <person name="Wang L."/>
            <person name="Qu L."/>
            <person name="Liu H."/>
            <person name="Sun Y."/>
            <person name="Le M."/>
            <person name="Wang Q."/>
            <person name="Wei S."/>
            <person name="Zheng Y."/>
            <person name="Lin W."/>
            <person name="Duan Y."/>
            <person name="Cao H."/>
            <person name="Xiong S."/>
            <person name="Wang X."/>
            <person name="Wei L."/>
            <person name="Li C."/>
            <person name="Ma Q."/>
            <person name="Ju M."/>
            <person name="Zhao R."/>
            <person name="Li G."/>
            <person name="Mu C."/>
            <person name="Tian Q."/>
            <person name="Mei H."/>
            <person name="Zhang T."/>
            <person name="Gao T."/>
            <person name="Zhang H."/>
        </authorList>
    </citation>
    <scope>NUCLEOTIDE SEQUENCE</scope>
    <source>
        <strain evidence="11">G02</strain>
    </source>
</reference>
<dbReference type="InterPro" id="IPR038005">
    <property type="entry name" value="RX-like_CC"/>
</dbReference>
<dbReference type="GO" id="GO:0051707">
    <property type="term" value="P:response to other organism"/>
    <property type="evidence" value="ECO:0007669"/>
    <property type="project" value="UniProtKB-ARBA"/>
</dbReference>
<feature type="domain" description="Disease resistance N-terminal" evidence="8">
    <location>
        <begin position="5"/>
        <end position="91"/>
    </location>
</feature>
<dbReference type="Gene3D" id="1.20.5.4130">
    <property type="match status" value="1"/>
</dbReference>
<evidence type="ECO:0000259" key="7">
    <source>
        <dbReference type="Pfam" id="PF00931"/>
    </source>
</evidence>
<evidence type="ECO:0000256" key="3">
    <source>
        <dbReference type="ARBA" id="ARBA00022737"/>
    </source>
</evidence>
<dbReference type="InterPro" id="IPR041118">
    <property type="entry name" value="Rx_N"/>
</dbReference>
<dbReference type="InterPro" id="IPR027417">
    <property type="entry name" value="P-loop_NTPase"/>
</dbReference>
<reference evidence="11" key="1">
    <citation type="submission" date="2020-06" db="EMBL/GenBank/DDBJ databases">
        <authorList>
            <person name="Li T."/>
            <person name="Hu X."/>
            <person name="Zhang T."/>
            <person name="Song X."/>
            <person name="Zhang H."/>
            <person name="Dai N."/>
            <person name="Sheng W."/>
            <person name="Hou X."/>
            <person name="Wei L."/>
        </authorList>
    </citation>
    <scope>NUCLEOTIDE SEQUENCE</scope>
    <source>
        <strain evidence="11">G02</strain>
        <tissue evidence="11">Leaf</tissue>
    </source>
</reference>
<dbReference type="Pfam" id="PF23598">
    <property type="entry name" value="LRR_14"/>
    <property type="match status" value="1"/>
</dbReference>
<dbReference type="CDD" id="cd14798">
    <property type="entry name" value="RX-CC_like"/>
    <property type="match status" value="1"/>
</dbReference>
<dbReference type="Pfam" id="PF00931">
    <property type="entry name" value="NB-ARC"/>
    <property type="match status" value="1"/>
</dbReference>
<dbReference type="InterPro" id="IPR003591">
    <property type="entry name" value="Leu-rich_rpt_typical-subtyp"/>
</dbReference>
<keyword evidence="6" id="KW-0067">ATP-binding</keyword>
<comment type="similarity">
    <text evidence="1">Belongs to the disease resistance NB-LRR family.</text>
</comment>
<dbReference type="Gene3D" id="3.80.10.10">
    <property type="entry name" value="Ribonuclease Inhibitor"/>
    <property type="match status" value="4"/>
</dbReference>
<dbReference type="Pfam" id="PF13855">
    <property type="entry name" value="LRR_8"/>
    <property type="match status" value="2"/>
</dbReference>
<evidence type="ECO:0000256" key="4">
    <source>
        <dbReference type="ARBA" id="ARBA00022741"/>
    </source>
</evidence>
<dbReference type="SUPFAM" id="SSF52540">
    <property type="entry name" value="P-loop containing nucleoside triphosphate hydrolases"/>
    <property type="match status" value="1"/>
</dbReference>
<dbReference type="Gene3D" id="1.10.10.10">
    <property type="entry name" value="Winged helix-like DNA-binding domain superfamily/Winged helix DNA-binding domain"/>
    <property type="match status" value="1"/>
</dbReference>
<dbReference type="PROSITE" id="PS51450">
    <property type="entry name" value="LRR"/>
    <property type="match status" value="5"/>
</dbReference>
<proteinExistence type="inferred from homology"/>
<evidence type="ECO:0000256" key="5">
    <source>
        <dbReference type="ARBA" id="ARBA00022821"/>
    </source>
</evidence>
<dbReference type="InterPro" id="IPR058922">
    <property type="entry name" value="WHD_DRP"/>
</dbReference>
<dbReference type="GO" id="GO:0006952">
    <property type="term" value="P:defense response"/>
    <property type="evidence" value="ECO:0007669"/>
    <property type="project" value="UniProtKB-KW"/>
</dbReference>
<sequence length="1082" mass="124083">MADVVVTIALERLADVVQRQIQEEVDLVRGVRKEVDYLSSKLNTIRNVLEDAERRRYKDKTIQSWLNKLEDVSYDIDDVLDEWNFAALKLRIEGSEDFPSPRMKVCPFMPSSCLCFSKVATRRDIAKKIKGLKERLSVILNEKDEFSFIVNQPVNAQESTRDRSTSLVDVSDIHGREKDRDVLVSKLMLEVAGKQSGPDVISIVGTGGIGKTTLAQLVYNDDRLVSCFELRIWVCVSDVFDGIRIAKAILESVTGRSSGLNELSALLNCLKNSISGKKFLLVLDDIWTEDYSKWEPFKNSLNCGSPGSKILMTTRSERVARVMRTTETHHLGQLSNEDCWLLMKRLALSGRNEENYEELQKIGKKVAEKCKGLPLVAKVLGSLLRLKDTTEEWENILDNEIWQLEEAEVDLFPHLFLSYNELSPTMKQCFSYCAMFPKDWRIDVKKLIRMWMALGYLGSTGSTTDLELKGKEYFNNLRMRSFFQDFEDYGDIIYCKMHDIVHDFAQFLRKTKNHNQTDNKLDLRTNYSLVTQVKVYRSLFCQKKVPCELFDFATPARVLSLCGCKLQDTPRGVDDLIHLRYLDLSDSHGLTALVFRTICQLYNLQILDLHLCGLKEIPREIGKLINLRYLDLSDNQLETEVPQTIHQLHNLQTLCLTNCNLKEIPTGIGDLIGLRNLDLRKNKLQEIPKEIGNLIELRNLDMSNNELKEIPREVGNLIELRNLDMSNNKLKEIPTDIGTLIRLRNLDLRSNKDIKELPETMCNLCDLQNLNLVECERFSKLPKGIERLVSLRHLRYSDSSILYQIPQGLEKLTGLQTLRVFYAGRGCSKLGYLKELDQLSGYLRLMISLDDREDVDEARKAKLMNKKHIEELEIVFTDALMGRTEEDELLRNEALEALQPPPNLRHLMISCYEGTKFPGWINSSFNHLRSLQISGNNYISTLPCLGKLPNLQYLYVLGMERLKLVGREFLGIAAGNVDGSMPIPCMAVSFPKLEILIFMKCSQWEEWEDIEDGSTTMSIMPCLRILKITRCGLTELPHRLLRKASLLQYLTIYRSFNLLERYGVTGSGHESLSHIPHVSLLY</sequence>
<evidence type="ECO:0000256" key="6">
    <source>
        <dbReference type="ARBA" id="ARBA00022840"/>
    </source>
</evidence>
<dbReference type="SMART" id="SM00369">
    <property type="entry name" value="LRR_TYP"/>
    <property type="match status" value="8"/>
</dbReference>
<accession>A0AAW2WNQ0</accession>
<protein>
    <submittedName>
        <fullName evidence="11">Disease resistance protein RGA1</fullName>
    </submittedName>
</protein>
<keyword evidence="3" id="KW-0677">Repeat</keyword>
<dbReference type="InterPro" id="IPR001611">
    <property type="entry name" value="Leu-rich_rpt"/>
</dbReference>
<dbReference type="Gene3D" id="1.10.8.430">
    <property type="entry name" value="Helical domain of apoptotic protease-activating factors"/>
    <property type="match status" value="1"/>
</dbReference>
<organism evidence="11">
    <name type="scientific">Sesamum radiatum</name>
    <name type="common">Black benniseed</name>
    <dbReference type="NCBI Taxonomy" id="300843"/>
    <lineage>
        <taxon>Eukaryota</taxon>
        <taxon>Viridiplantae</taxon>
        <taxon>Streptophyta</taxon>
        <taxon>Embryophyta</taxon>
        <taxon>Tracheophyta</taxon>
        <taxon>Spermatophyta</taxon>
        <taxon>Magnoliopsida</taxon>
        <taxon>eudicotyledons</taxon>
        <taxon>Gunneridae</taxon>
        <taxon>Pentapetalae</taxon>
        <taxon>asterids</taxon>
        <taxon>lamiids</taxon>
        <taxon>Lamiales</taxon>
        <taxon>Pedaliaceae</taxon>
        <taxon>Sesamum</taxon>
    </lineage>
</organism>
<evidence type="ECO:0000259" key="10">
    <source>
        <dbReference type="Pfam" id="PF23598"/>
    </source>
</evidence>
<dbReference type="Gene3D" id="3.40.50.300">
    <property type="entry name" value="P-loop containing nucleotide triphosphate hydrolases"/>
    <property type="match status" value="1"/>
</dbReference>
<dbReference type="GO" id="GO:0005524">
    <property type="term" value="F:ATP binding"/>
    <property type="evidence" value="ECO:0007669"/>
    <property type="project" value="UniProtKB-KW"/>
</dbReference>
<evidence type="ECO:0000256" key="1">
    <source>
        <dbReference type="ARBA" id="ARBA00008894"/>
    </source>
</evidence>
<dbReference type="AlphaFoldDB" id="A0AAW2WNQ0"/>
<comment type="caution">
    <text evidence="11">The sequence shown here is derived from an EMBL/GenBank/DDBJ whole genome shotgun (WGS) entry which is preliminary data.</text>
</comment>
<evidence type="ECO:0000259" key="8">
    <source>
        <dbReference type="Pfam" id="PF18052"/>
    </source>
</evidence>
<keyword evidence="4" id="KW-0547">Nucleotide-binding</keyword>
<dbReference type="InterPro" id="IPR036388">
    <property type="entry name" value="WH-like_DNA-bd_sf"/>
</dbReference>